<dbReference type="SMART" id="SM00248">
    <property type="entry name" value="ANK"/>
    <property type="match status" value="3"/>
</dbReference>
<keyword evidence="1" id="KW-0677">Repeat</keyword>
<dbReference type="AlphaFoldDB" id="A0A9P8JE31"/>
<dbReference type="PROSITE" id="PS50837">
    <property type="entry name" value="NACHT"/>
    <property type="match status" value="1"/>
</dbReference>
<evidence type="ECO:0000256" key="1">
    <source>
        <dbReference type="ARBA" id="ARBA00022737"/>
    </source>
</evidence>
<dbReference type="SUPFAM" id="SSF52540">
    <property type="entry name" value="P-loop containing nucleoside triphosphate hydrolases"/>
    <property type="match status" value="1"/>
</dbReference>
<dbReference type="OrthoDB" id="823504at2759"/>
<gene>
    <name evidence="5" type="ORF">KCU76_g2316</name>
</gene>
<evidence type="ECO:0000313" key="6">
    <source>
        <dbReference type="Proteomes" id="UP000779574"/>
    </source>
</evidence>
<organism evidence="5 6">
    <name type="scientific">Aureobasidium melanogenum</name>
    <name type="common">Aureobasidium pullulans var. melanogenum</name>
    <dbReference type="NCBI Taxonomy" id="46634"/>
    <lineage>
        <taxon>Eukaryota</taxon>
        <taxon>Fungi</taxon>
        <taxon>Dikarya</taxon>
        <taxon>Ascomycota</taxon>
        <taxon>Pezizomycotina</taxon>
        <taxon>Dothideomycetes</taxon>
        <taxon>Dothideomycetidae</taxon>
        <taxon>Dothideales</taxon>
        <taxon>Saccotheciaceae</taxon>
        <taxon>Aureobasidium</taxon>
    </lineage>
</organism>
<feature type="region of interest" description="Disordered" evidence="3">
    <location>
        <begin position="229"/>
        <end position="272"/>
    </location>
</feature>
<reference evidence="5" key="1">
    <citation type="journal article" date="2021" name="J Fungi (Basel)">
        <title>Virulence traits and population genomics of the black yeast Aureobasidium melanogenum.</title>
        <authorList>
            <person name="Cernosa A."/>
            <person name="Sun X."/>
            <person name="Gostincar C."/>
            <person name="Fang C."/>
            <person name="Gunde-Cimerman N."/>
            <person name="Song Z."/>
        </authorList>
    </citation>
    <scope>NUCLEOTIDE SEQUENCE</scope>
    <source>
        <strain evidence="5">EXF-9911</strain>
    </source>
</reference>
<dbReference type="PROSITE" id="PS50088">
    <property type="entry name" value="ANK_REPEAT"/>
    <property type="match status" value="2"/>
</dbReference>
<dbReference type="PANTHER" id="PTHR46082">
    <property type="entry name" value="ATP/GTP-BINDING PROTEIN-RELATED"/>
    <property type="match status" value="1"/>
</dbReference>
<protein>
    <submittedName>
        <fullName evidence="5">Ankyrin</fullName>
    </submittedName>
</protein>
<feature type="repeat" description="ANK" evidence="2">
    <location>
        <begin position="145"/>
        <end position="177"/>
    </location>
</feature>
<comment type="caution">
    <text evidence="5">The sequence shown here is derived from an EMBL/GenBank/DDBJ whole genome shotgun (WGS) entry which is preliminary data.</text>
</comment>
<dbReference type="PANTHER" id="PTHR46082:SF11">
    <property type="entry name" value="AAA+ ATPASE DOMAIN-CONTAINING PROTEIN-RELATED"/>
    <property type="match status" value="1"/>
</dbReference>
<sequence length="1167" mass="129982">MIDASTRLRRAILLSDALLVKRIIRSNPGILQNPDFKDKSNTSLHLAAQAGFEEIVELLVDAGHDHGEISRNADWDTPLMLAARHGNVDVGILLANRFPRSIPVTNKLGLDALALSCLNPASTPLVSLLLSHPEYPASADGRDNHGDTPLHHASASGSLKALRILLSAGADPTAKNAYDWTPLAYSQTVAAEVYFKNLVAELERRKAEDMRGEKERREEALKRKYAGVRVVTEDSETSSRPSDDMARSESSNSISSPIDQRNAFTPTAKSSPWISGGFEPRARAWSGDSLPGFWLKLASSDESSCPSLIVELPDHVSADDKNDYTLGKMYGHNVVIAVRPDGEYGLGSAASVAETMLNSFPDIRVGLMVGIGGGAPSAKHDIRLGDVVVSSLDNPTGGLYQYDPLSVIKDRGLQPTGFFNKPPVVVCTALSALRSKHEVAGHCIEDKINAILEKNPSLRKWYGRPSQETDCLFKSNVLHPIGRQGSCRELCGQYDNLVQRPMRDEDEDDPTIHYGIIASSMQKIKDAAMRDTMATENGVMCLETGAADYMSGSPYLVVRGIGDYSDSHKYKEWHGYASMTAAAYAKELLGRMMPSRVEMEQRINKVLESLVVPDPYAKVTGLQMQATTNPIYEWLSAPDPSTNHYRALAQHHDGTNLWFIHEDAFKRWKKQANSFLWLRGMPGCGKTVLSSTVIEHLKQEKTCQPLLYFYFDFNDRDKQSLNDLLRSLIQQLYQGPSDSRLILEELWVSHLQSDRHPSTSSLQNVLKAMLNGIGGGVSIVLDALDESNHKKELLNWLKTLVESKHKLCRILVTSRSEEHIDSAFESWTRAENRIWIEQNDAHEDVLAYIKHRVCNEASFDRWQSRPDVQDEIVARVSEKADGSFRWAACQIEALRDCLDLERLRSALAAPLETVDRRITRILDNIPIGGEAGSVRSRSSSGDHTAPSSFEVDIRVRKERSLEIPTYKVAAGRNLPEDDAESVTSLDDDIRSLAESDTPYALQKIASEHLIDALSEDTEISAAYNQSCTGQQAIEHERFVRNHVKLLKAFFLDVGHETHDVLSKEAARFLRSHNRRYQISAMIYQRTASTTTLELDEEAHKGDMYKVEDYLSKLVSDEAETGDSDFNSDLQIENDEADYPDSASDFSSEDDEAEYPKFEATDGFRNLK</sequence>
<dbReference type="Gene3D" id="3.40.50.1580">
    <property type="entry name" value="Nucleoside phosphorylase domain"/>
    <property type="match status" value="1"/>
</dbReference>
<feature type="repeat" description="ANK" evidence="2">
    <location>
        <begin position="39"/>
        <end position="71"/>
    </location>
</feature>
<reference evidence="5" key="2">
    <citation type="submission" date="2021-08" db="EMBL/GenBank/DDBJ databases">
        <authorList>
            <person name="Gostincar C."/>
            <person name="Sun X."/>
            <person name="Song Z."/>
            <person name="Gunde-Cimerman N."/>
        </authorList>
    </citation>
    <scope>NUCLEOTIDE SEQUENCE</scope>
    <source>
        <strain evidence="5">EXF-9911</strain>
    </source>
</reference>
<feature type="region of interest" description="Disordered" evidence="3">
    <location>
        <begin position="1117"/>
        <end position="1167"/>
    </location>
</feature>
<dbReference type="InterPro" id="IPR002110">
    <property type="entry name" value="Ankyrin_rpt"/>
</dbReference>
<dbReference type="Pfam" id="PF12796">
    <property type="entry name" value="Ank_2"/>
    <property type="match status" value="2"/>
</dbReference>
<feature type="non-terminal residue" evidence="5">
    <location>
        <position position="1"/>
    </location>
</feature>
<dbReference type="InterPro" id="IPR007111">
    <property type="entry name" value="NACHT_NTPase"/>
</dbReference>
<evidence type="ECO:0000256" key="2">
    <source>
        <dbReference type="PROSITE-ProRule" id="PRU00023"/>
    </source>
</evidence>
<dbReference type="SUPFAM" id="SSF53167">
    <property type="entry name" value="Purine and uridine phosphorylases"/>
    <property type="match status" value="1"/>
</dbReference>
<dbReference type="EMBL" id="JAHFXF010000055">
    <property type="protein sequence ID" value="KAG9698375.1"/>
    <property type="molecule type" value="Genomic_DNA"/>
</dbReference>
<feature type="domain" description="NACHT" evidence="4">
    <location>
        <begin position="674"/>
        <end position="816"/>
    </location>
</feature>
<dbReference type="Gene3D" id="3.40.50.300">
    <property type="entry name" value="P-loop containing nucleotide triphosphate hydrolases"/>
    <property type="match status" value="1"/>
</dbReference>
<evidence type="ECO:0000259" key="4">
    <source>
        <dbReference type="PROSITE" id="PS50837"/>
    </source>
</evidence>
<keyword evidence="2" id="KW-0040">ANK repeat</keyword>
<evidence type="ECO:0000313" key="5">
    <source>
        <dbReference type="EMBL" id="KAG9698375.1"/>
    </source>
</evidence>
<dbReference type="PROSITE" id="PS50297">
    <property type="entry name" value="ANK_REP_REGION"/>
    <property type="match status" value="2"/>
</dbReference>
<dbReference type="InterPro" id="IPR056884">
    <property type="entry name" value="NPHP3-like_N"/>
</dbReference>
<name>A0A9P8JE31_AURME</name>
<dbReference type="InterPro" id="IPR036770">
    <property type="entry name" value="Ankyrin_rpt-contain_sf"/>
</dbReference>
<evidence type="ECO:0000256" key="3">
    <source>
        <dbReference type="SAM" id="MobiDB-lite"/>
    </source>
</evidence>
<dbReference type="InterPro" id="IPR027417">
    <property type="entry name" value="P-loop_NTPase"/>
</dbReference>
<dbReference type="GO" id="GO:0003824">
    <property type="term" value="F:catalytic activity"/>
    <property type="evidence" value="ECO:0007669"/>
    <property type="project" value="InterPro"/>
</dbReference>
<dbReference type="GO" id="GO:0009116">
    <property type="term" value="P:nucleoside metabolic process"/>
    <property type="evidence" value="ECO:0007669"/>
    <property type="project" value="InterPro"/>
</dbReference>
<dbReference type="Gene3D" id="1.25.40.20">
    <property type="entry name" value="Ankyrin repeat-containing domain"/>
    <property type="match status" value="1"/>
</dbReference>
<dbReference type="InterPro" id="IPR053137">
    <property type="entry name" value="NLR-like"/>
</dbReference>
<dbReference type="Pfam" id="PF24883">
    <property type="entry name" value="NPHP3_N"/>
    <property type="match status" value="1"/>
</dbReference>
<dbReference type="Proteomes" id="UP000779574">
    <property type="component" value="Unassembled WGS sequence"/>
</dbReference>
<feature type="compositionally biased region" description="Polar residues" evidence="3">
    <location>
        <begin position="257"/>
        <end position="272"/>
    </location>
</feature>
<dbReference type="SUPFAM" id="SSF48403">
    <property type="entry name" value="Ankyrin repeat"/>
    <property type="match status" value="1"/>
</dbReference>
<dbReference type="InterPro" id="IPR035994">
    <property type="entry name" value="Nucleoside_phosphorylase_sf"/>
</dbReference>
<accession>A0A9P8JE31</accession>
<proteinExistence type="predicted"/>